<keyword evidence="2" id="KW-1185">Reference proteome</keyword>
<protein>
    <recommendedName>
        <fullName evidence="3">Toluene tolerance protein</fullName>
    </recommendedName>
</protein>
<name>A0A1V8M151_9GAMM</name>
<dbReference type="OrthoDB" id="9787053at2"/>
<sequence length="205" mass="23147">MSTQFISRYFFLGLILIICTNASAAIEKLLPPQQVIESTSEALLDKMKEPGFINNKTEVRAFVDAAIFPKVDSVRMSALVLGKHWRKASTEQKKQFIAAFKSLLVNTYSATFTEQFDNWTVQYLPLTLKDTDTNITVKTIVSQPGKADAKIDYSMVLRNGEWKIYDLKVEGISLVISNRETFNQMIRDSGSLDTVIAELEAKNQH</sequence>
<dbReference type="InterPro" id="IPR042245">
    <property type="entry name" value="Tgt2/MlaC_sf"/>
</dbReference>
<evidence type="ECO:0008006" key="3">
    <source>
        <dbReference type="Google" id="ProtNLM"/>
    </source>
</evidence>
<dbReference type="PIRSF" id="PIRSF004649">
    <property type="entry name" value="MlaC"/>
    <property type="match status" value="1"/>
</dbReference>
<evidence type="ECO:0000313" key="1">
    <source>
        <dbReference type="EMBL" id="OQK15228.1"/>
    </source>
</evidence>
<dbReference type="AlphaFoldDB" id="A0A1V8M151"/>
<dbReference type="STRING" id="1420851.AU255_18900"/>
<dbReference type="Gene3D" id="3.10.450.710">
    <property type="entry name" value="Tgt2/MlaC"/>
    <property type="match status" value="1"/>
</dbReference>
<dbReference type="InterPro" id="IPR008869">
    <property type="entry name" value="MlaC/ttg2D"/>
</dbReference>
<reference evidence="1 2" key="1">
    <citation type="submission" date="2015-12" db="EMBL/GenBank/DDBJ databases">
        <authorList>
            <person name="Shamseldin A."/>
            <person name="Moawad H."/>
            <person name="Abd El-Rahim W.M."/>
            <person name="Sadowsky M.J."/>
        </authorList>
    </citation>
    <scope>NUCLEOTIDE SEQUENCE [LARGE SCALE GENOMIC DNA]</scope>
    <source>
        <strain evidence="1 2">WF1</strain>
    </source>
</reference>
<dbReference type="EMBL" id="LPUF01000005">
    <property type="protein sequence ID" value="OQK15228.1"/>
    <property type="molecule type" value="Genomic_DNA"/>
</dbReference>
<proteinExistence type="predicted"/>
<dbReference type="Proteomes" id="UP000191980">
    <property type="component" value="Unassembled WGS sequence"/>
</dbReference>
<dbReference type="RefSeq" id="WP_080524478.1">
    <property type="nucleotide sequence ID" value="NZ_LPUF01000005.1"/>
</dbReference>
<accession>A0A1V8M151</accession>
<organism evidence="1 2">
    <name type="scientific">Methyloprofundus sedimenti</name>
    <dbReference type="NCBI Taxonomy" id="1420851"/>
    <lineage>
        <taxon>Bacteria</taxon>
        <taxon>Pseudomonadati</taxon>
        <taxon>Pseudomonadota</taxon>
        <taxon>Gammaproteobacteria</taxon>
        <taxon>Methylococcales</taxon>
        <taxon>Methylococcaceae</taxon>
        <taxon>Methyloprofundus</taxon>
    </lineage>
</organism>
<dbReference type="PANTHER" id="PTHR36573">
    <property type="entry name" value="INTERMEMBRANE PHOSPHOLIPID TRANSPORT SYSTEM BINDING PROTEIN MLAC"/>
    <property type="match status" value="1"/>
</dbReference>
<dbReference type="PANTHER" id="PTHR36573:SF1">
    <property type="entry name" value="INTERMEMBRANE PHOSPHOLIPID TRANSPORT SYSTEM BINDING PROTEIN MLAC"/>
    <property type="match status" value="1"/>
</dbReference>
<comment type="caution">
    <text evidence="1">The sequence shown here is derived from an EMBL/GenBank/DDBJ whole genome shotgun (WGS) entry which is preliminary data.</text>
</comment>
<gene>
    <name evidence="1" type="ORF">AU255_18900</name>
</gene>
<dbReference type="Pfam" id="PF05494">
    <property type="entry name" value="MlaC"/>
    <property type="match status" value="1"/>
</dbReference>
<evidence type="ECO:0000313" key="2">
    <source>
        <dbReference type="Proteomes" id="UP000191980"/>
    </source>
</evidence>